<protein>
    <submittedName>
        <fullName evidence="1">Uncharacterized protein</fullName>
    </submittedName>
</protein>
<proteinExistence type="predicted"/>
<keyword evidence="2" id="KW-1185">Reference proteome</keyword>
<dbReference type="Proteomes" id="UP000308600">
    <property type="component" value="Unassembled WGS sequence"/>
</dbReference>
<reference evidence="1 2" key="1">
    <citation type="journal article" date="2019" name="Nat. Ecol. Evol.">
        <title>Megaphylogeny resolves global patterns of mushroom evolution.</title>
        <authorList>
            <person name="Varga T."/>
            <person name="Krizsan K."/>
            <person name="Foldi C."/>
            <person name="Dima B."/>
            <person name="Sanchez-Garcia M."/>
            <person name="Sanchez-Ramirez S."/>
            <person name="Szollosi G.J."/>
            <person name="Szarkandi J.G."/>
            <person name="Papp V."/>
            <person name="Albert L."/>
            <person name="Andreopoulos W."/>
            <person name="Angelini C."/>
            <person name="Antonin V."/>
            <person name="Barry K.W."/>
            <person name="Bougher N.L."/>
            <person name="Buchanan P."/>
            <person name="Buyck B."/>
            <person name="Bense V."/>
            <person name="Catcheside P."/>
            <person name="Chovatia M."/>
            <person name="Cooper J."/>
            <person name="Damon W."/>
            <person name="Desjardin D."/>
            <person name="Finy P."/>
            <person name="Geml J."/>
            <person name="Haridas S."/>
            <person name="Hughes K."/>
            <person name="Justo A."/>
            <person name="Karasinski D."/>
            <person name="Kautmanova I."/>
            <person name="Kiss B."/>
            <person name="Kocsube S."/>
            <person name="Kotiranta H."/>
            <person name="LaButti K.M."/>
            <person name="Lechner B.E."/>
            <person name="Liimatainen K."/>
            <person name="Lipzen A."/>
            <person name="Lukacs Z."/>
            <person name="Mihaltcheva S."/>
            <person name="Morgado L.N."/>
            <person name="Niskanen T."/>
            <person name="Noordeloos M.E."/>
            <person name="Ohm R.A."/>
            <person name="Ortiz-Santana B."/>
            <person name="Ovrebo C."/>
            <person name="Racz N."/>
            <person name="Riley R."/>
            <person name="Savchenko A."/>
            <person name="Shiryaev A."/>
            <person name="Soop K."/>
            <person name="Spirin V."/>
            <person name="Szebenyi C."/>
            <person name="Tomsovsky M."/>
            <person name="Tulloss R.E."/>
            <person name="Uehling J."/>
            <person name="Grigoriev I.V."/>
            <person name="Vagvolgyi C."/>
            <person name="Papp T."/>
            <person name="Martin F.M."/>
            <person name="Miettinen O."/>
            <person name="Hibbett D.S."/>
            <person name="Nagy L.G."/>
        </authorList>
    </citation>
    <scope>NUCLEOTIDE SEQUENCE [LARGE SCALE GENOMIC DNA]</scope>
    <source>
        <strain evidence="1 2">NL-1719</strain>
    </source>
</reference>
<organism evidence="1 2">
    <name type="scientific">Pluteus cervinus</name>
    <dbReference type="NCBI Taxonomy" id="181527"/>
    <lineage>
        <taxon>Eukaryota</taxon>
        <taxon>Fungi</taxon>
        <taxon>Dikarya</taxon>
        <taxon>Basidiomycota</taxon>
        <taxon>Agaricomycotina</taxon>
        <taxon>Agaricomycetes</taxon>
        <taxon>Agaricomycetidae</taxon>
        <taxon>Agaricales</taxon>
        <taxon>Pluteineae</taxon>
        <taxon>Pluteaceae</taxon>
        <taxon>Pluteus</taxon>
    </lineage>
</organism>
<sequence>MDLASAPEGHKRHPHWHSGFIEVTGADHPRRNLPLIPSQTGSLSNAATGLQLNCKIVWACTAR</sequence>
<evidence type="ECO:0000313" key="1">
    <source>
        <dbReference type="EMBL" id="TFK72790.1"/>
    </source>
</evidence>
<dbReference type="EMBL" id="ML208281">
    <property type="protein sequence ID" value="TFK72790.1"/>
    <property type="molecule type" value="Genomic_DNA"/>
</dbReference>
<evidence type="ECO:0000313" key="2">
    <source>
        <dbReference type="Proteomes" id="UP000308600"/>
    </source>
</evidence>
<gene>
    <name evidence="1" type="ORF">BDN72DRAFT_835663</name>
</gene>
<accession>A0ACD3B3V1</accession>
<name>A0ACD3B3V1_9AGAR</name>